<organism evidence="2 3">
    <name type="scientific">Providencia rettgeri</name>
    <dbReference type="NCBI Taxonomy" id="587"/>
    <lineage>
        <taxon>Bacteria</taxon>
        <taxon>Pseudomonadati</taxon>
        <taxon>Pseudomonadota</taxon>
        <taxon>Gammaproteobacteria</taxon>
        <taxon>Enterobacterales</taxon>
        <taxon>Morganellaceae</taxon>
        <taxon>Providencia</taxon>
    </lineage>
</organism>
<evidence type="ECO:0000313" key="2">
    <source>
        <dbReference type="EMBL" id="MBX6982111.1"/>
    </source>
</evidence>
<protein>
    <submittedName>
        <fullName evidence="2">Uncharacterized protein</fullName>
    </submittedName>
</protein>
<dbReference type="KEGG" id="prg:RB151_004820"/>
<feature type="region of interest" description="Disordered" evidence="1">
    <location>
        <begin position="1"/>
        <end position="22"/>
    </location>
</feature>
<name>A0A1J0E2R9_PRORE</name>
<sequence length="60" mass="6594">MSNTLSGRYQRNSRTADTVEVDANTMSNSMTMLLIYHGLPPVIGKNHPTGNNPHGNKPTR</sequence>
<evidence type="ECO:0000313" key="3">
    <source>
        <dbReference type="Proteomes" id="UP000824410"/>
    </source>
</evidence>
<feature type="compositionally biased region" description="Polar residues" evidence="1">
    <location>
        <begin position="1"/>
        <end position="16"/>
    </location>
</feature>
<accession>A0A1J0E2R9</accession>
<gene>
    <name evidence="2" type="ORF">EX242_17865</name>
</gene>
<comment type="caution">
    <text evidence="2">The sequence shown here is derived from an EMBL/GenBank/DDBJ whole genome shotgun (WGS) entry which is preliminary data.</text>
</comment>
<reference evidence="2" key="1">
    <citation type="submission" date="2019-02" db="EMBL/GenBank/DDBJ databases">
        <title>Genomic characterization of isolates from hospital effluents in KZN, South Africa.</title>
        <authorList>
            <person name="Ntshobeni N."/>
            <person name="Allam M."/>
            <person name="Ismail A."/>
            <person name="Amoako D."/>
            <person name="Essack S."/>
            <person name="Chenia H."/>
        </authorList>
    </citation>
    <scope>NUCLEOTIDE SEQUENCE</scope>
    <source>
        <strain evidence="2">AFE97_S1</strain>
    </source>
</reference>
<proteinExistence type="predicted"/>
<dbReference type="Proteomes" id="UP000824410">
    <property type="component" value="Unassembled WGS sequence"/>
</dbReference>
<evidence type="ECO:0000256" key="1">
    <source>
        <dbReference type="SAM" id="MobiDB-lite"/>
    </source>
</evidence>
<dbReference type="EMBL" id="SHDO01000022">
    <property type="protein sequence ID" value="MBX6982111.1"/>
    <property type="molecule type" value="Genomic_DNA"/>
</dbReference>
<dbReference type="OrthoDB" id="6466954at2"/>
<dbReference type="AlphaFoldDB" id="A0A1J0E2R9"/>
<dbReference type="RefSeq" id="WP_042848473.1">
    <property type="nucleotide sequence ID" value="NZ_ABEXNG020000002.1"/>
</dbReference>